<feature type="region of interest" description="Disordered" evidence="6">
    <location>
        <begin position="247"/>
        <end position="270"/>
    </location>
</feature>
<evidence type="ECO:0000256" key="5">
    <source>
        <dbReference type="ARBA" id="ARBA00023136"/>
    </source>
</evidence>
<evidence type="ECO:0000313" key="9">
    <source>
        <dbReference type="Proteomes" id="UP000700334"/>
    </source>
</evidence>
<keyword evidence="2 7" id="KW-0812">Transmembrane</keyword>
<reference evidence="8" key="1">
    <citation type="journal article" date="2021" name="Evol. Appl.">
        <title>The genome of the Pyrenean desman and the effects of bottlenecks and inbreeding on the genomic landscape of an endangered species.</title>
        <authorList>
            <person name="Escoda L."/>
            <person name="Castresana J."/>
        </authorList>
    </citation>
    <scope>NUCLEOTIDE SEQUENCE</scope>
    <source>
        <strain evidence="8">IBE-C5619</strain>
    </source>
</reference>
<comment type="caution">
    <text evidence="8">The sequence shown here is derived from an EMBL/GenBank/DDBJ whole genome shotgun (WGS) entry which is preliminary data.</text>
</comment>
<dbReference type="OrthoDB" id="9665658at2759"/>
<accession>A0A8J6A7M1</accession>
<keyword evidence="4 7" id="KW-1133">Transmembrane helix</keyword>
<sequence length="354" mass="37974">MEHAGGNAHFSDDVGCVRAASMHGASACLTHAEMHGHRERRPERRLDSRGKRTRDSPLPRAQVAAEVLGLVCLVLVSTIVKTMVLIPSTFPSADHCGPCPQEWFSYSNSCYYISDERTTWSESVAACAANKSHLLHIDHEDELISLTSQQQQKALVGITWSRHKGMHGFLTGSSVTALGSLSLQTKCPHVHLPGAQALAGLTAGMNNEGVTYAELNLGKKSKGQQEKAKGTKVRVPVSQEDVTYADLHLRGAPQGPPGSDGHRRRTGSAAPPEKLVAGLLGLVCLVLMCGVIGAVMVNPTNFSLGNCGPCPQGWFSYSGSCYYISDERTTWSESVAACAAENASLLLIEHEEEM</sequence>
<dbReference type="EMBL" id="JAGFMF010011760">
    <property type="protein sequence ID" value="KAG8513722.1"/>
    <property type="molecule type" value="Genomic_DNA"/>
</dbReference>
<proteinExistence type="predicted"/>
<keyword evidence="3" id="KW-0735">Signal-anchor</keyword>
<evidence type="ECO:0000256" key="4">
    <source>
        <dbReference type="ARBA" id="ARBA00022989"/>
    </source>
</evidence>
<feature type="transmembrane region" description="Helical" evidence="7">
    <location>
        <begin position="275"/>
        <end position="297"/>
    </location>
</feature>
<keyword evidence="5 7" id="KW-0472">Membrane</keyword>
<dbReference type="Gene3D" id="1.10.287.770">
    <property type="entry name" value="YojJ-like"/>
    <property type="match status" value="1"/>
</dbReference>
<evidence type="ECO:0000256" key="7">
    <source>
        <dbReference type="SAM" id="Phobius"/>
    </source>
</evidence>
<evidence type="ECO:0000313" key="8">
    <source>
        <dbReference type="EMBL" id="KAG8513722.1"/>
    </source>
</evidence>
<evidence type="ECO:0000256" key="1">
    <source>
        <dbReference type="ARBA" id="ARBA00004606"/>
    </source>
</evidence>
<organism evidence="8 9">
    <name type="scientific">Galemys pyrenaicus</name>
    <name type="common">Iberian desman</name>
    <name type="synonym">Pyrenean desman</name>
    <dbReference type="NCBI Taxonomy" id="202257"/>
    <lineage>
        <taxon>Eukaryota</taxon>
        <taxon>Metazoa</taxon>
        <taxon>Chordata</taxon>
        <taxon>Craniata</taxon>
        <taxon>Vertebrata</taxon>
        <taxon>Euteleostomi</taxon>
        <taxon>Mammalia</taxon>
        <taxon>Eutheria</taxon>
        <taxon>Laurasiatheria</taxon>
        <taxon>Eulipotyphla</taxon>
        <taxon>Talpidae</taxon>
        <taxon>Galemys</taxon>
    </lineage>
</organism>
<dbReference type="InterPro" id="IPR016186">
    <property type="entry name" value="C-type_lectin-like/link_sf"/>
</dbReference>
<dbReference type="InterPro" id="IPR050919">
    <property type="entry name" value="NKG2/CD94_NK_receptors"/>
</dbReference>
<dbReference type="SUPFAM" id="SSF56436">
    <property type="entry name" value="C-type lectin-like"/>
    <property type="match status" value="2"/>
</dbReference>
<protein>
    <submittedName>
        <fullName evidence="8">NKG2-A/NKG2-B type II integral membrane protein</fullName>
    </submittedName>
</protein>
<dbReference type="GO" id="GO:0016020">
    <property type="term" value="C:membrane"/>
    <property type="evidence" value="ECO:0007669"/>
    <property type="project" value="UniProtKB-SubCell"/>
</dbReference>
<dbReference type="AlphaFoldDB" id="A0A8J6A7M1"/>
<dbReference type="Pfam" id="PF05473">
    <property type="entry name" value="UL45"/>
    <property type="match status" value="1"/>
</dbReference>
<dbReference type="Proteomes" id="UP000700334">
    <property type="component" value="Unassembled WGS sequence"/>
</dbReference>
<dbReference type="GO" id="GO:0002223">
    <property type="term" value="P:stimulatory C-type lectin receptor signaling pathway"/>
    <property type="evidence" value="ECO:0007669"/>
    <property type="project" value="TreeGrafter"/>
</dbReference>
<dbReference type="InterPro" id="IPR016187">
    <property type="entry name" value="CTDL_fold"/>
</dbReference>
<comment type="subcellular location">
    <subcellularLocation>
        <location evidence="1">Membrane</location>
        <topology evidence="1">Single-pass type II membrane protein</topology>
    </subcellularLocation>
</comment>
<dbReference type="Gene3D" id="3.10.100.10">
    <property type="entry name" value="Mannose-Binding Protein A, subunit A"/>
    <property type="match status" value="2"/>
</dbReference>
<evidence type="ECO:0000256" key="2">
    <source>
        <dbReference type="ARBA" id="ARBA00022692"/>
    </source>
</evidence>
<evidence type="ECO:0000256" key="6">
    <source>
        <dbReference type="SAM" id="MobiDB-lite"/>
    </source>
</evidence>
<dbReference type="GO" id="GO:0045954">
    <property type="term" value="P:positive regulation of natural killer cell mediated cytotoxicity"/>
    <property type="evidence" value="ECO:0007669"/>
    <property type="project" value="TreeGrafter"/>
</dbReference>
<evidence type="ECO:0000256" key="3">
    <source>
        <dbReference type="ARBA" id="ARBA00022968"/>
    </source>
</evidence>
<dbReference type="PANTHER" id="PTHR22800:SF242">
    <property type="entry name" value="NKG2-A_NKG2-B TYPE II INTEGRAL MEMBRANE PROTEIN"/>
    <property type="match status" value="1"/>
</dbReference>
<gene>
    <name evidence="8" type="ORF">J0S82_000391</name>
</gene>
<feature type="non-terminal residue" evidence="8">
    <location>
        <position position="1"/>
    </location>
</feature>
<dbReference type="PANTHER" id="PTHR22800">
    <property type="entry name" value="C-TYPE LECTIN PROTEINS"/>
    <property type="match status" value="1"/>
</dbReference>
<feature type="region of interest" description="Disordered" evidence="6">
    <location>
        <begin position="31"/>
        <end position="58"/>
    </location>
</feature>
<keyword evidence="9" id="KW-1185">Reference proteome</keyword>
<feature type="compositionally biased region" description="Basic and acidic residues" evidence="6">
    <location>
        <begin position="32"/>
        <end position="57"/>
    </location>
</feature>
<name>A0A8J6A7M1_GALPY</name>